<dbReference type="PANTHER" id="PTHR43546">
    <property type="entry name" value="UPF0173 METAL-DEPENDENT HYDROLASE MJ1163-RELATED"/>
    <property type="match status" value="1"/>
</dbReference>
<keyword evidence="1" id="KW-0001">2Fe-2S</keyword>
<dbReference type="Proteomes" id="UP000190037">
    <property type="component" value="Unassembled WGS sequence"/>
</dbReference>
<dbReference type="PROSITE" id="PS51296">
    <property type="entry name" value="RIESKE"/>
    <property type="match status" value="1"/>
</dbReference>
<proteinExistence type="predicted"/>
<dbReference type="Pfam" id="PF13483">
    <property type="entry name" value="Lactamase_B_3"/>
    <property type="match status" value="1"/>
</dbReference>
<evidence type="ECO:0000256" key="1">
    <source>
        <dbReference type="ARBA" id="ARBA00022714"/>
    </source>
</evidence>
<dbReference type="RefSeq" id="WP_078975629.1">
    <property type="nucleotide sequence ID" value="NZ_MWQN01000001.1"/>
</dbReference>
<protein>
    <recommendedName>
        <fullName evidence="5">Rieske domain-containing protein</fullName>
    </recommendedName>
</protein>
<dbReference type="Gene3D" id="2.102.10.10">
    <property type="entry name" value="Rieske [2Fe-2S] iron-sulphur domain"/>
    <property type="match status" value="1"/>
</dbReference>
<evidence type="ECO:0000259" key="5">
    <source>
        <dbReference type="PROSITE" id="PS51296"/>
    </source>
</evidence>
<dbReference type="EMBL" id="MWQN01000001">
    <property type="protein sequence ID" value="OPC81329.1"/>
    <property type="molecule type" value="Genomic_DNA"/>
</dbReference>
<organism evidence="6 7">
    <name type="scientific">Embleya scabrispora</name>
    <dbReference type="NCBI Taxonomy" id="159449"/>
    <lineage>
        <taxon>Bacteria</taxon>
        <taxon>Bacillati</taxon>
        <taxon>Actinomycetota</taxon>
        <taxon>Actinomycetes</taxon>
        <taxon>Kitasatosporales</taxon>
        <taxon>Streptomycetaceae</taxon>
        <taxon>Embleya</taxon>
    </lineage>
</organism>
<dbReference type="AlphaFoldDB" id="A0A1T3NWU5"/>
<dbReference type="GO" id="GO:0016705">
    <property type="term" value="F:oxidoreductase activity, acting on paired donors, with incorporation or reduction of molecular oxygen"/>
    <property type="evidence" value="ECO:0007669"/>
    <property type="project" value="UniProtKB-ARBA"/>
</dbReference>
<accession>A0A1T3NWU5</accession>
<evidence type="ECO:0000256" key="3">
    <source>
        <dbReference type="ARBA" id="ARBA00023004"/>
    </source>
</evidence>
<evidence type="ECO:0000313" key="6">
    <source>
        <dbReference type="EMBL" id="OPC81329.1"/>
    </source>
</evidence>
<dbReference type="InterPro" id="IPR050114">
    <property type="entry name" value="UPF0173_UPF0282_UlaG_hydrolase"/>
</dbReference>
<sequence>MTAGSERRRARPVAPGPDSPAPGAIRYLGHAGFVVAHAGVSLLIDPWFHPAFLGSWFPFPDNRELLPEVVAGRPDLLYLSHLHEDHFDERLLDRLDRGVTAVLPRYRSKSLVRRMTALGFREQVVLGHRESFTPVPGLTLTMFLDTSHKEDSGLLVDLDGYRFLDLNDCNTPLGELPDDIDLLSAQFSGAMWYPNAYAYPGETQREKTAEVRSDLFDTLVRKVRLTGARSYLPSAGPPVFLDPELARFNDRDETIFPLWDAFAADFAAACPRVRVIEAAPGDDLAAPTGPVAHWRTDAYLSAYRDRREREWRAYAEPPFEPVTPAELDAYFARLQSWNKRFLGAWRKDVRLTSDGGSWSVRLGRIAGDIVFEDEPVDPAYTIEVPQRALRAIVDGEVGWEEALLSMRLGLARDPDVFDLTLMSLLRYGEHPAQTMQMVRERESAAHGESIERCGVRMQRFCPHAGEDLSHADIEAGVLECPRHHWKWRLDTGECVSGGTVPLRVGPAAAPGPLAAVDPAGPRVPNP</sequence>
<comment type="caution">
    <text evidence="6">The sequence shown here is derived from an EMBL/GenBank/DDBJ whole genome shotgun (WGS) entry which is preliminary data.</text>
</comment>
<dbReference type="STRING" id="159449.B4N89_10555"/>
<dbReference type="Gene3D" id="3.60.15.10">
    <property type="entry name" value="Ribonuclease Z/Hydroxyacylglutathione hydrolase-like"/>
    <property type="match status" value="1"/>
</dbReference>
<dbReference type="GO" id="GO:0004497">
    <property type="term" value="F:monooxygenase activity"/>
    <property type="evidence" value="ECO:0007669"/>
    <property type="project" value="UniProtKB-ARBA"/>
</dbReference>
<dbReference type="InterPro" id="IPR017941">
    <property type="entry name" value="Rieske_2Fe-2S"/>
</dbReference>
<dbReference type="InterPro" id="IPR036922">
    <property type="entry name" value="Rieske_2Fe-2S_sf"/>
</dbReference>
<dbReference type="GO" id="GO:0051537">
    <property type="term" value="F:2 iron, 2 sulfur cluster binding"/>
    <property type="evidence" value="ECO:0007669"/>
    <property type="project" value="UniProtKB-KW"/>
</dbReference>
<keyword evidence="3" id="KW-0408">Iron</keyword>
<dbReference type="GO" id="GO:0046872">
    <property type="term" value="F:metal ion binding"/>
    <property type="evidence" value="ECO:0007669"/>
    <property type="project" value="UniProtKB-KW"/>
</dbReference>
<keyword evidence="7" id="KW-1185">Reference proteome</keyword>
<dbReference type="SUPFAM" id="SSF56281">
    <property type="entry name" value="Metallo-hydrolase/oxidoreductase"/>
    <property type="match status" value="1"/>
</dbReference>
<dbReference type="InterPro" id="IPR036866">
    <property type="entry name" value="RibonucZ/Hydroxyglut_hydro"/>
</dbReference>
<evidence type="ECO:0000256" key="2">
    <source>
        <dbReference type="ARBA" id="ARBA00022723"/>
    </source>
</evidence>
<gene>
    <name evidence="6" type="ORF">B4N89_10555</name>
</gene>
<feature type="domain" description="Rieske" evidence="5">
    <location>
        <begin position="457"/>
        <end position="516"/>
    </location>
</feature>
<keyword evidence="4" id="KW-0411">Iron-sulfur</keyword>
<evidence type="ECO:0000313" key="7">
    <source>
        <dbReference type="Proteomes" id="UP000190037"/>
    </source>
</evidence>
<evidence type="ECO:0000256" key="4">
    <source>
        <dbReference type="ARBA" id="ARBA00023014"/>
    </source>
</evidence>
<reference evidence="6 7" key="1">
    <citation type="submission" date="2017-03" db="EMBL/GenBank/DDBJ databases">
        <title>Draft genome sequence of Streptomyces scabrisporus NF3, endophyte isolated from Amphipterygium adstringens.</title>
        <authorList>
            <person name="Vazquez M."/>
            <person name="Ceapa C.D."/>
            <person name="Rodriguez Luna D."/>
            <person name="Sanchez Esquivel S."/>
        </authorList>
    </citation>
    <scope>NUCLEOTIDE SEQUENCE [LARGE SCALE GENOMIC DNA]</scope>
    <source>
        <strain evidence="6 7">NF3</strain>
    </source>
</reference>
<dbReference type="SUPFAM" id="SSF50022">
    <property type="entry name" value="ISP domain"/>
    <property type="match status" value="1"/>
</dbReference>
<name>A0A1T3NWU5_9ACTN</name>
<keyword evidence="2" id="KW-0479">Metal-binding</keyword>
<dbReference type="Pfam" id="PF00355">
    <property type="entry name" value="Rieske"/>
    <property type="match status" value="1"/>
</dbReference>